<dbReference type="Gene3D" id="2.130.10.10">
    <property type="entry name" value="YVTN repeat-like/Quinoprotein amine dehydrogenase"/>
    <property type="match status" value="1"/>
</dbReference>
<keyword evidence="1" id="KW-0472">Membrane</keyword>
<accession>A0ABY8WFL3</accession>
<protein>
    <submittedName>
        <fullName evidence="3">PQQ-binding-like beta-propeller repeat protein</fullName>
    </submittedName>
</protein>
<keyword evidence="4" id="KW-1185">Reference proteome</keyword>
<keyword evidence="1" id="KW-1133">Transmembrane helix</keyword>
<keyword evidence="1" id="KW-0812">Transmembrane</keyword>
<name>A0ABY8WFL3_9ACTN</name>
<evidence type="ECO:0000256" key="1">
    <source>
        <dbReference type="SAM" id="Phobius"/>
    </source>
</evidence>
<evidence type="ECO:0000259" key="2">
    <source>
        <dbReference type="Pfam" id="PF13360"/>
    </source>
</evidence>
<reference evidence="3 4" key="1">
    <citation type="submission" date="2023-06" db="EMBL/GenBank/DDBJ databases">
        <authorList>
            <person name="Yushchuk O."/>
            <person name="Binda E."/>
            <person name="Ruckert-Reed C."/>
            <person name="Fedorenko V."/>
            <person name="Kalinowski J."/>
            <person name="Marinelli F."/>
        </authorList>
    </citation>
    <scope>NUCLEOTIDE SEQUENCE [LARGE SCALE GENOMIC DNA]</scope>
    <source>
        <strain evidence="3 4">NRRL 3884</strain>
    </source>
</reference>
<evidence type="ECO:0000313" key="4">
    <source>
        <dbReference type="Proteomes" id="UP001240150"/>
    </source>
</evidence>
<dbReference type="Proteomes" id="UP001240150">
    <property type="component" value="Chromosome"/>
</dbReference>
<gene>
    <name evidence="3" type="ORF">ACTOB_007383</name>
</gene>
<organism evidence="3 4">
    <name type="scientific">Actinoplanes oblitus</name>
    <dbReference type="NCBI Taxonomy" id="3040509"/>
    <lineage>
        <taxon>Bacteria</taxon>
        <taxon>Bacillati</taxon>
        <taxon>Actinomycetota</taxon>
        <taxon>Actinomycetes</taxon>
        <taxon>Micromonosporales</taxon>
        <taxon>Micromonosporaceae</taxon>
        <taxon>Actinoplanes</taxon>
    </lineage>
</organism>
<sequence length="451" mass="46741">MTLIELDRDAPLDPLPTSRPPLAAYRRTGLLLTLVLLAVLGGAAPAAGIVWRYLGAVPAAAVPDGPIELADGRLYTVDTTGTLPTVSAWSPDRPPARLWTTRVPVGDDPGVIPAGSVTIRPAGEVVLLTAGVATTAVDAATGRIRWSSPIAVSVLAGSGAGVTVDRVFRPGTEYDQESGDPGPLYFSATGEPHTEPPLRTEVRGLDLAGGRTLWTATPGGSVTVDVLAGDEPAVLITSSRSLTLVAGVSGAVLRETAVPQLGGHGPASSSLLGDVALVSYREPSRQVAFQARTLRQLWSRTTRDAELLADPADCQGVLCDGGHGDLRVLDPGTGRARWQVQEDVDLAVRAGYVLETDAASGEPVRLSDPRTGATRVDLSGWTGQVTGAADQPLLLRRTEGRGGQAFAAVVPGHAEIRRLGVAGTGLGDCDSDGRLLACRSAAGLRIWAFRV</sequence>
<dbReference type="InterPro" id="IPR011047">
    <property type="entry name" value="Quinoprotein_ADH-like_sf"/>
</dbReference>
<proteinExistence type="predicted"/>
<dbReference type="EMBL" id="CP126980">
    <property type="protein sequence ID" value="WIM95293.1"/>
    <property type="molecule type" value="Genomic_DNA"/>
</dbReference>
<feature type="transmembrane region" description="Helical" evidence="1">
    <location>
        <begin position="29"/>
        <end position="54"/>
    </location>
</feature>
<feature type="domain" description="Pyrrolo-quinoline quinone repeat" evidence="2">
    <location>
        <begin position="200"/>
        <end position="341"/>
    </location>
</feature>
<dbReference type="Pfam" id="PF13360">
    <property type="entry name" value="PQQ_2"/>
    <property type="match status" value="1"/>
</dbReference>
<dbReference type="InterPro" id="IPR002372">
    <property type="entry name" value="PQQ_rpt_dom"/>
</dbReference>
<dbReference type="InterPro" id="IPR015943">
    <property type="entry name" value="WD40/YVTN_repeat-like_dom_sf"/>
</dbReference>
<evidence type="ECO:0000313" key="3">
    <source>
        <dbReference type="EMBL" id="WIM95293.1"/>
    </source>
</evidence>
<dbReference type="RefSeq" id="WP_284916596.1">
    <property type="nucleotide sequence ID" value="NZ_CP126980.1"/>
</dbReference>
<dbReference type="SUPFAM" id="SSF50998">
    <property type="entry name" value="Quinoprotein alcohol dehydrogenase-like"/>
    <property type="match status" value="1"/>
</dbReference>